<evidence type="ECO:0000256" key="1">
    <source>
        <dbReference type="SAM" id="MobiDB-lite"/>
    </source>
</evidence>
<proteinExistence type="predicted"/>
<feature type="region of interest" description="Disordered" evidence="1">
    <location>
        <begin position="32"/>
        <end position="86"/>
    </location>
</feature>
<reference evidence="2" key="1">
    <citation type="submission" date="2021-07" db="EMBL/GenBank/DDBJ databases">
        <title>Complete genome sequences of four Thermus thermophilus strains isolated from Arima Hot Spring in Japan.</title>
        <authorList>
            <person name="Tomariguchi N."/>
            <person name="Ueno Y."/>
            <person name="Miyazaki K."/>
        </authorList>
    </citation>
    <scope>NUCLEOTIDE SEQUENCE</scope>
    <source>
        <strain evidence="2">AA1-1</strain>
        <plasmid evidence="2">pAA1-1b</plasmid>
    </source>
</reference>
<gene>
    <name evidence="2" type="ORF">TthAA11_22030</name>
</gene>
<protein>
    <submittedName>
        <fullName evidence="2">Uncharacterized protein</fullName>
    </submittedName>
</protein>
<evidence type="ECO:0000313" key="3">
    <source>
        <dbReference type="Proteomes" id="UP000825379"/>
    </source>
</evidence>
<name>A0AAD1KXG2_THETH</name>
<organism evidence="2 3">
    <name type="scientific">Thermus thermophilus</name>
    <dbReference type="NCBI Taxonomy" id="274"/>
    <lineage>
        <taxon>Bacteria</taxon>
        <taxon>Thermotogati</taxon>
        <taxon>Deinococcota</taxon>
        <taxon>Deinococci</taxon>
        <taxon>Thermales</taxon>
        <taxon>Thermaceae</taxon>
        <taxon>Thermus</taxon>
    </lineage>
</organism>
<dbReference type="Proteomes" id="UP000825379">
    <property type="component" value="Plasmid pAA1-1b"/>
</dbReference>
<accession>A0AAD1KXG2</accession>
<sequence length="86" mass="8735">MDEAGPEPVLPHEDPLEGLVAEAEGLQGLLGEAGQGVPECAGGGVLHQVPGGKPGEEEGKKSEKKTAHTYRPWKGSARGLKAPGTG</sequence>
<dbReference type="AlphaFoldDB" id="A0AAD1KXG2"/>
<feature type="compositionally biased region" description="Basic and acidic residues" evidence="1">
    <location>
        <begin position="54"/>
        <end position="66"/>
    </location>
</feature>
<keyword evidence="2" id="KW-0614">Plasmid</keyword>
<dbReference type="EMBL" id="AP024927">
    <property type="protein sequence ID" value="BCZ88021.1"/>
    <property type="molecule type" value="Genomic_DNA"/>
</dbReference>
<geneLocation type="plasmid" evidence="2 3">
    <name>pAA1-1b</name>
</geneLocation>
<evidence type="ECO:0000313" key="2">
    <source>
        <dbReference type="EMBL" id="BCZ88021.1"/>
    </source>
</evidence>